<dbReference type="EMBL" id="KV426264">
    <property type="protein sequence ID" value="KZV83576.1"/>
    <property type="molecule type" value="Genomic_DNA"/>
</dbReference>
<feature type="non-terminal residue" evidence="1">
    <location>
        <position position="190"/>
    </location>
</feature>
<organism evidence="1 2">
    <name type="scientific">Exidia glandulosa HHB12029</name>
    <dbReference type="NCBI Taxonomy" id="1314781"/>
    <lineage>
        <taxon>Eukaryota</taxon>
        <taxon>Fungi</taxon>
        <taxon>Dikarya</taxon>
        <taxon>Basidiomycota</taxon>
        <taxon>Agaricomycotina</taxon>
        <taxon>Agaricomycetes</taxon>
        <taxon>Auriculariales</taxon>
        <taxon>Exidiaceae</taxon>
        <taxon>Exidia</taxon>
    </lineage>
</organism>
<feature type="non-terminal residue" evidence="1">
    <location>
        <position position="1"/>
    </location>
</feature>
<accession>A0A165D0R3</accession>
<sequence>SGELSDLEQAKFLKDSPDLSRDDYLLLLKHINRDGDLWADHLARPRIAGTPVFPHCAREHKALRYKGRQLSVRTAHESRSCIFFKEPGRPQQRSTGFITRIWTVLLPPRLHIILLVERHRPFRRASDRTKGPFHTHPHFQTKIIPIGDGDPILLQPEDIIAQCVVWRRPKGLYKISEDFYVINHGTHRNR</sequence>
<gene>
    <name evidence="1" type="ORF">EXIGLDRAFT_563104</name>
</gene>
<name>A0A165D0R3_EXIGL</name>
<protein>
    <submittedName>
        <fullName evidence="1">Uncharacterized protein</fullName>
    </submittedName>
</protein>
<reference evidence="1 2" key="1">
    <citation type="journal article" date="2016" name="Mol. Biol. Evol.">
        <title>Comparative Genomics of Early-Diverging Mushroom-Forming Fungi Provides Insights into the Origins of Lignocellulose Decay Capabilities.</title>
        <authorList>
            <person name="Nagy L.G."/>
            <person name="Riley R."/>
            <person name="Tritt A."/>
            <person name="Adam C."/>
            <person name="Daum C."/>
            <person name="Floudas D."/>
            <person name="Sun H."/>
            <person name="Yadav J.S."/>
            <person name="Pangilinan J."/>
            <person name="Larsson K.H."/>
            <person name="Matsuura K."/>
            <person name="Barry K."/>
            <person name="Labutti K."/>
            <person name="Kuo R."/>
            <person name="Ohm R.A."/>
            <person name="Bhattacharya S.S."/>
            <person name="Shirouzu T."/>
            <person name="Yoshinaga Y."/>
            <person name="Martin F.M."/>
            <person name="Grigoriev I.V."/>
            <person name="Hibbett D.S."/>
        </authorList>
    </citation>
    <scope>NUCLEOTIDE SEQUENCE [LARGE SCALE GENOMIC DNA]</scope>
    <source>
        <strain evidence="1 2">HHB12029</strain>
    </source>
</reference>
<keyword evidence="2" id="KW-1185">Reference proteome</keyword>
<dbReference type="InParanoid" id="A0A165D0R3"/>
<dbReference type="AlphaFoldDB" id="A0A165D0R3"/>
<dbReference type="Proteomes" id="UP000077266">
    <property type="component" value="Unassembled WGS sequence"/>
</dbReference>
<proteinExistence type="predicted"/>
<evidence type="ECO:0000313" key="2">
    <source>
        <dbReference type="Proteomes" id="UP000077266"/>
    </source>
</evidence>
<evidence type="ECO:0000313" key="1">
    <source>
        <dbReference type="EMBL" id="KZV83576.1"/>
    </source>
</evidence>